<accession>A0A5B8K849</accession>
<name>A0A5B8K849_9MOLU</name>
<dbReference type="RefSeq" id="WP_146368661.1">
    <property type="nucleotide sequence ID" value="NZ_CP042295.1"/>
</dbReference>
<protein>
    <submittedName>
        <fullName evidence="1">Uncharacterized protein</fullName>
    </submittedName>
</protein>
<gene>
    <name evidence="1" type="ORF">FRW55_02955</name>
</gene>
<dbReference type="Proteomes" id="UP000318927">
    <property type="component" value="Chromosome"/>
</dbReference>
<dbReference type="EMBL" id="CP042295">
    <property type="protein sequence ID" value="QDY87097.1"/>
    <property type="molecule type" value="Genomic_DNA"/>
</dbReference>
<dbReference type="OrthoDB" id="9871733at2"/>
<dbReference type="AlphaFoldDB" id="A0A5B8K849"/>
<proteinExistence type="predicted"/>
<organism evidence="1 2">
    <name type="scientific">Mycoplasma anserisalpingitidis</name>
    <dbReference type="NCBI Taxonomy" id="519450"/>
    <lineage>
        <taxon>Bacteria</taxon>
        <taxon>Bacillati</taxon>
        <taxon>Mycoplasmatota</taxon>
        <taxon>Mollicutes</taxon>
        <taxon>Mycoplasmataceae</taxon>
        <taxon>Mycoplasma</taxon>
    </lineage>
</organism>
<sequence>MINIIENRNINLENDKDVTTKNHIKDFVQKIQESDYKKIIEIIQDSKILNFSFIKEETILTEDKEFVINNRLRSSKSEIEKIIRGQKMISKYVSNTYWDDLAYYNKLFVSNVIKYRNFVISTAKEFYELLIQKNEKKITEFLYNLSEFFSPLMDVEEPHIKFAGSVATASTYLSAKVLENFVFPNLKNLFESIDLSEDDVIWTLSSEIRKKENIFNVLALQEKAYSIYYNKPWYKKWISGNIVQRSLYEHIKWTRREIVDASKMYNELQLALKRAEYDKYFGVY</sequence>
<dbReference type="KEGG" id="mans:FRW55_02955"/>
<evidence type="ECO:0000313" key="1">
    <source>
        <dbReference type="EMBL" id="QDY87097.1"/>
    </source>
</evidence>
<keyword evidence="2" id="KW-1185">Reference proteome</keyword>
<reference evidence="1 2" key="1">
    <citation type="journal article" date="2019" name="Microbiol. Resour. Announc.">
        <title>Complete Genome Sequences of Three Mycoplasma anserisalpingitis (Mycoplasma sp. 1220) Strains.</title>
        <authorList>
            <person name="Grozner D."/>
            <person name="Forro B."/>
            <person name="Kovacs A.B."/>
            <person name="Marton S."/>
            <person name="Banyai K."/>
            <person name="Kreizinger Z."/>
            <person name="Sulyok K.M."/>
            <person name="Gyuranecz M."/>
        </authorList>
    </citation>
    <scope>NUCLEOTIDE SEQUENCE [LARGE SCALE GENOMIC DNA]</scope>
    <source>
        <strain evidence="1 2">ATCC:BAA-2147</strain>
    </source>
</reference>
<evidence type="ECO:0000313" key="2">
    <source>
        <dbReference type="Proteomes" id="UP000318927"/>
    </source>
</evidence>